<evidence type="ECO:0000313" key="7">
    <source>
        <dbReference type="EMBL" id="MFD2599503.1"/>
    </source>
</evidence>
<comment type="subcellular location">
    <subcellularLocation>
        <location evidence="1">Membrane</location>
        <topology evidence="1">Multi-pass membrane protein</topology>
    </subcellularLocation>
</comment>
<feature type="transmembrane region" description="Helical" evidence="6">
    <location>
        <begin position="12"/>
        <end position="30"/>
    </location>
</feature>
<dbReference type="Pfam" id="PF01594">
    <property type="entry name" value="AI-2E_transport"/>
    <property type="match status" value="1"/>
</dbReference>
<comment type="similarity">
    <text evidence="2">Belongs to the autoinducer-2 exporter (AI-2E) (TC 2.A.86) family.</text>
</comment>
<evidence type="ECO:0000256" key="4">
    <source>
        <dbReference type="ARBA" id="ARBA00022989"/>
    </source>
</evidence>
<accession>A0ABW5NLK5</accession>
<keyword evidence="3 6" id="KW-0812">Transmembrane</keyword>
<keyword evidence="4 6" id="KW-1133">Transmembrane helix</keyword>
<evidence type="ECO:0000256" key="6">
    <source>
        <dbReference type="SAM" id="Phobius"/>
    </source>
</evidence>
<organism evidence="7 8">
    <name type="scientific">Sphingobacterium corticis</name>
    <dbReference type="NCBI Taxonomy" id="1812823"/>
    <lineage>
        <taxon>Bacteria</taxon>
        <taxon>Pseudomonadati</taxon>
        <taxon>Bacteroidota</taxon>
        <taxon>Sphingobacteriia</taxon>
        <taxon>Sphingobacteriales</taxon>
        <taxon>Sphingobacteriaceae</taxon>
        <taxon>Sphingobacterium</taxon>
    </lineage>
</organism>
<evidence type="ECO:0000313" key="8">
    <source>
        <dbReference type="Proteomes" id="UP001597393"/>
    </source>
</evidence>
<comment type="caution">
    <text evidence="7">The sequence shown here is derived from an EMBL/GenBank/DDBJ whole genome shotgun (WGS) entry which is preliminary data.</text>
</comment>
<evidence type="ECO:0000256" key="5">
    <source>
        <dbReference type="ARBA" id="ARBA00023136"/>
    </source>
</evidence>
<dbReference type="InterPro" id="IPR002549">
    <property type="entry name" value="AI-2E-like"/>
</dbReference>
<feature type="transmembrane region" description="Helical" evidence="6">
    <location>
        <begin position="240"/>
        <end position="258"/>
    </location>
</feature>
<evidence type="ECO:0000256" key="3">
    <source>
        <dbReference type="ARBA" id="ARBA00022692"/>
    </source>
</evidence>
<evidence type="ECO:0000256" key="2">
    <source>
        <dbReference type="ARBA" id="ARBA00009773"/>
    </source>
</evidence>
<feature type="transmembrane region" description="Helical" evidence="6">
    <location>
        <begin position="148"/>
        <end position="166"/>
    </location>
</feature>
<dbReference type="PANTHER" id="PTHR21716:SF62">
    <property type="entry name" value="TRANSPORT PROTEIN YDBI-RELATED"/>
    <property type="match status" value="1"/>
</dbReference>
<dbReference type="PANTHER" id="PTHR21716">
    <property type="entry name" value="TRANSMEMBRANE PROTEIN"/>
    <property type="match status" value="1"/>
</dbReference>
<feature type="transmembrane region" description="Helical" evidence="6">
    <location>
        <begin position="66"/>
        <end position="87"/>
    </location>
</feature>
<dbReference type="RefSeq" id="WP_380869631.1">
    <property type="nucleotide sequence ID" value="NZ_JBHUMA010000006.1"/>
</dbReference>
<dbReference type="Proteomes" id="UP001597393">
    <property type="component" value="Unassembled WGS sequence"/>
</dbReference>
<evidence type="ECO:0000256" key="1">
    <source>
        <dbReference type="ARBA" id="ARBA00004141"/>
    </source>
</evidence>
<keyword evidence="8" id="KW-1185">Reference proteome</keyword>
<proteinExistence type="inferred from homology"/>
<dbReference type="EMBL" id="JBHUMA010000006">
    <property type="protein sequence ID" value="MFD2599503.1"/>
    <property type="molecule type" value="Genomic_DNA"/>
</dbReference>
<sequence>MQNIEKSTLMSRTALITLIALLIILFAALFVNTFSIFLLLFGGILLSELFQGISNRLHLWTKWPRGVTLTCAFLLVLAFISGITFLIGNTVAQQYDQFAKAIPQITKDVNSYVEKQSWGDKVKDMMPSGDENGDQIAKQAGSFFKSTFGVFGDLYAIIFLGIFIMISPQQYVKGTIALFPAKYKSKAENVIVKMGNDLKVWLKAQMLEMLFTFTLTAIGAVILGADLWIILAIIGGTLTFIPNIGPTIALIPAILIGLMDGPEMAMLLVGLFLLVQLLESAVFGPFVRQKMLSLPPALVLFFQLLMGALAGAWGILFATPLLVVIIIFVNEVYIKGTLEESLDLD</sequence>
<feature type="transmembrane region" description="Helical" evidence="6">
    <location>
        <begin position="299"/>
        <end position="329"/>
    </location>
</feature>
<reference evidence="8" key="1">
    <citation type="journal article" date="2019" name="Int. J. Syst. Evol. Microbiol.">
        <title>The Global Catalogue of Microorganisms (GCM) 10K type strain sequencing project: providing services to taxonomists for standard genome sequencing and annotation.</title>
        <authorList>
            <consortium name="The Broad Institute Genomics Platform"/>
            <consortium name="The Broad Institute Genome Sequencing Center for Infectious Disease"/>
            <person name="Wu L."/>
            <person name="Ma J."/>
        </authorList>
    </citation>
    <scope>NUCLEOTIDE SEQUENCE [LARGE SCALE GENOMIC DNA]</scope>
    <source>
        <strain evidence="8">KCTC 42248</strain>
    </source>
</reference>
<keyword evidence="5 6" id="KW-0472">Membrane</keyword>
<gene>
    <name evidence="7" type="ORF">ACFSQ3_11115</name>
</gene>
<name>A0ABW5NLK5_9SPHI</name>
<feature type="transmembrane region" description="Helical" evidence="6">
    <location>
        <begin position="209"/>
        <end position="234"/>
    </location>
</feature>
<feature type="transmembrane region" description="Helical" evidence="6">
    <location>
        <begin position="265"/>
        <end position="287"/>
    </location>
</feature>
<protein>
    <submittedName>
        <fullName evidence="7">AI-2E family transporter</fullName>
    </submittedName>
</protein>